<evidence type="ECO:0000256" key="1">
    <source>
        <dbReference type="ARBA" id="ARBA00001946"/>
    </source>
</evidence>
<keyword evidence="9 19" id="KW-0808">Transferase</keyword>
<evidence type="ECO:0000256" key="12">
    <source>
        <dbReference type="ARBA" id="ARBA00022989"/>
    </source>
</evidence>
<evidence type="ECO:0000313" key="21">
    <source>
        <dbReference type="Proteomes" id="UP000075526"/>
    </source>
</evidence>
<keyword evidence="10 19" id="KW-0812">Transmembrane</keyword>
<evidence type="ECO:0000256" key="19">
    <source>
        <dbReference type="HAMAP-Rule" id="MF_00719"/>
    </source>
</evidence>
<feature type="transmembrane region" description="Helical" evidence="19">
    <location>
        <begin position="269"/>
        <end position="291"/>
    </location>
</feature>
<evidence type="ECO:0000256" key="3">
    <source>
        <dbReference type="ARBA" id="ARBA00004663"/>
    </source>
</evidence>
<comment type="similarity">
    <text evidence="4 19">Belongs to the CobS family.</text>
</comment>
<reference evidence="20 21" key="1">
    <citation type="submission" date="2015-06" db="EMBL/GenBank/DDBJ databases">
        <title>Improved classification and identification of acetic acid bacteria using matrix-assisted laser desorption/ionization time-of-flight mass spectrometry; Gluconobacter nephelii and Gluconobacter uchimurae are later heterotypic synonyms of Gluconobacter japonicus and Gluconobacter oxydans, respectively.</title>
        <authorList>
            <person name="Li L."/>
            <person name="Cleenwerck I."/>
            <person name="De Vuyst L."/>
            <person name="Vandamme P."/>
        </authorList>
    </citation>
    <scope>NUCLEOTIDE SEQUENCE [LARGE SCALE GENOMIC DNA]</scope>
    <source>
        <strain evidence="20 21">LMG 1552</strain>
    </source>
</reference>
<accession>A0A149RVV8</accession>
<dbReference type="GO" id="GO:0051073">
    <property type="term" value="F:adenosylcobinamide-GDP ribazoletransferase activity"/>
    <property type="evidence" value="ECO:0007669"/>
    <property type="project" value="UniProtKB-UniRule"/>
</dbReference>
<comment type="caution">
    <text evidence="20">The sequence shown here is derived from an EMBL/GenBank/DDBJ whole genome shotgun (WGS) entry which is preliminary data.</text>
</comment>
<feature type="transmembrane region" description="Helical" evidence="19">
    <location>
        <begin position="195"/>
        <end position="218"/>
    </location>
</feature>
<evidence type="ECO:0000256" key="15">
    <source>
        <dbReference type="ARBA" id="ARBA00032605"/>
    </source>
</evidence>
<feature type="transmembrane region" description="Helical" evidence="19">
    <location>
        <begin position="154"/>
        <end position="175"/>
    </location>
</feature>
<dbReference type="PANTHER" id="PTHR34148:SF1">
    <property type="entry name" value="ADENOSYLCOBINAMIDE-GDP RIBAZOLETRANSFERASE"/>
    <property type="match status" value="1"/>
</dbReference>
<dbReference type="HAMAP" id="MF_00719">
    <property type="entry name" value="CobS"/>
    <property type="match status" value="1"/>
</dbReference>
<comment type="function">
    <text evidence="14 19">Joins adenosylcobinamide-GDP and alpha-ribazole to generate adenosylcobalamin (Ado-cobalamin). Also synthesizes adenosylcobalamin 5'-phosphate from adenosylcobinamide-GDP and alpha-ribazole 5'-phosphate.</text>
</comment>
<dbReference type="UniPathway" id="UPA00148">
    <property type="reaction ID" value="UER00238"/>
</dbReference>
<organism evidence="20 21">
    <name type="scientific">Acetobacter malorum</name>
    <dbReference type="NCBI Taxonomy" id="178901"/>
    <lineage>
        <taxon>Bacteria</taxon>
        <taxon>Pseudomonadati</taxon>
        <taxon>Pseudomonadota</taxon>
        <taxon>Alphaproteobacteria</taxon>
        <taxon>Acetobacterales</taxon>
        <taxon>Acetobacteraceae</taxon>
        <taxon>Acetobacter</taxon>
    </lineage>
</organism>
<feature type="transmembrane region" description="Helical" evidence="19">
    <location>
        <begin position="303"/>
        <end position="322"/>
    </location>
</feature>
<protein>
    <recommendedName>
        <fullName evidence="6 19">Adenosylcobinamide-GDP ribazoletransferase</fullName>
        <ecNumber evidence="5 19">2.7.8.26</ecNumber>
    </recommendedName>
    <alternativeName>
        <fullName evidence="16 19">Cobalamin synthase</fullName>
    </alternativeName>
    <alternativeName>
        <fullName evidence="15 19">Cobalamin-5'-phosphate synthase</fullName>
    </alternativeName>
</protein>
<evidence type="ECO:0000256" key="14">
    <source>
        <dbReference type="ARBA" id="ARBA00025228"/>
    </source>
</evidence>
<dbReference type="AlphaFoldDB" id="A0A149RVV8"/>
<evidence type="ECO:0000256" key="7">
    <source>
        <dbReference type="ARBA" id="ARBA00022475"/>
    </source>
</evidence>
<comment type="catalytic activity">
    <reaction evidence="18 19">
        <text>alpha-ribazole 5'-phosphate + adenosylcob(III)inamide-GDP = adenosylcob(III)alamin 5'-phosphate + GMP + H(+)</text>
        <dbReference type="Rhea" id="RHEA:23560"/>
        <dbReference type="ChEBI" id="CHEBI:15378"/>
        <dbReference type="ChEBI" id="CHEBI:57918"/>
        <dbReference type="ChEBI" id="CHEBI:58115"/>
        <dbReference type="ChEBI" id="CHEBI:60487"/>
        <dbReference type="ChEBI" id="CHEBI:60493"/>
        <dbReference type="EC" id="2.7.8.26"/>
    </reaction>
</comment>
<dbReference type="GO" id="GO:0005886">
    <property type="term" value="C:plasma membrane"/>
    <property type="evidence" value="ECO:0007669"/>
    <property type="project" value="UniProtKB-SubCell"/>
</dbReference>
<comment type="cofactor">
    <cofactor evidence="1 19">
        <name>Mg(2+)</name>
        <dbReference type="ChEBI" id="CHEBI:18420"/>
    </cofactor>
</comment>
<evidence type="ECO:0000256" key="5">
    <source>
        <dbReference type="ARBA" id="ARBA00013200"/>
    </source>
</evidence>
<feature type="transmembrane region" description="Helical" evidence="19">
    <location>
        <begin position="126"/>
        <end position="148"/>
    </location>
</feature>
<feature type="transmembrane region" description="Helical" evidence="19">
    <location>
        <begin position="51"/>
        <end position="72"/>
    </location>
</feature>
<comment type="catalytic activity">
    <reaction evidence="17 19">
        <text>alpha-ribazole + adenosylcob(III)inamide-GDP = adenosylcob(III)alamin + GMP + H(+)</text>
        <dbReference type="Rhea" id="RHEA:16049"/>
        <dbReference type="ChEBI" id="CHEBI:10329"/>
        <dbReference type="ChEBI" id="CHEBI:15378"/>
        <dbReference type="ChEBI" id="CHEBI:18408"/>
        <dbReference type="ChEBI" id="CHEBI:58115"/>
        <dbReference type="ChEBI" id="CHEBI:60487"/>
        <dbReference type="EC" id="2.7.8.26"/>
    </reaction>
</comment>
<keyword evidence="7 19" id="KW-1003">Cell membrane</keyword>
<keyword evidence="11 19" id="KW-0460">Magnesium</keyword>
<dbReference type="GO" id="GO:0009236">
    <property type="term" value="P:cobalamin biosynthetic process"/>
    <property type="evidence" value="ECO:0007669"/>
    <property type="project" value="UniProtKB-UniRule"/>
</dbReference>
<dbReference type="Pfam" id="PF02654">
    <property type="entry name" value="CobS"/>
    <property type="match status" value="1"/>
</dbReference>
<dbReference type="RefSeq" id="WP_061507542.1">
    <property type="nucleotide sequence ID" value="NZ_LHZF01000134.1"/>
</dbReference>
<evidence type="ECO:0000256" key="2">
    <source>
        <dbReference type="ARBA" id="ARBA00004651"/>
    </source>
</evidence>
<comment type="pathway">
    <text evidence="3 19">Cofactor biosynthesis; adenosylcobalamin biosynthesis; adenosylcobalamin from cob(II)yrinate a,c-diamide: step 7/7.</text>
</comment>
<evidence type="ECO:0000256" key="8">
    <source>
        <dbReference type="ARBA" id="ARBA00022573"/>
    </source>
</evidence>
<dbReference type="PANTHER" id="PTHR34148">
    <property type="entry name" value="ADENOSYLCOBINAMIDE-GDP RIBAZOLETRANSFERASE"/>
    <property type="match status" value="1"/>
</dbReference>
<evidence type="ECO:0000256" key="16">
    <source>
        <dbReference type="ARBA" id="ARBA00032853"/>
    </source>
</evidence>
<keyword evidence="12 19" id="KW-1133">Transmembrane helix</keyword>
<gene>
    <name evidence="19" type="primary">cobS</name>
    <name evidence="20" type="ORF">AD933_02970</name>
</gene>
<keyword evidence="8 19" id="KW-0169">Cobalamin biosynthesis</keyword>
<sequence length="323" mass="32559">MSAPAPAESFGERLRLDLACGLSLLTRLPVGWLLSPTQRASTALWPMGRSIWCWPLIGTAIGLLVGAVFWLLRLGHVAALPAAGLALAFQCVLTGGLHEDGLADMADGCGGATRERRLEIMRDSRIGSYGVMALGLSLLVRASAVAALPAGVAVLALAVSACLARAVLLVLPACLPPARPDGLARSLNPLPRGPLWMGLALAGVSVVALAGGMAKALVRAGFETAGMVWVRTGGAALSGSSVGPGMTPDAARHLLVSGGGDWLYGDGTLTALISLSAVAIALAACGLVGVAARRLLGGYTGDVLGAAAVLTECLVLAGFTALF</sequence>
<evidence type="ECO:0000256" key="11">
    <source>
        <dbReference type="ARBA" id="ARBA00022842"/>
    </source>
</evidence>
<dbReference type="GO" id="GO:0008818">
    <property type="term" value="F:cobalamin 5'-phosphate synthase activity"/>
    <property type="evidence" value="ECO:0007669"/>
    <property type="project" value="UniProtKB-UniRule"/>
</dbReference>
<name>A0A149RVV8_9PROT</name>
<evidence type="ECO:0000256" key="4">
    <source>
        <dbReference type="ARBA" id="ARBA00010561"/>
    </source>
</evidence>
<dbReference type="EMBL" id="LHZF01000134">
    <property type="protein sequence ID" value="KXV18615.1"/>
    <property type="molecule type" value="Genomic_DNA"/>
</dbReference>
<dbReference type="EC" id="2.7.8.26" evidence="5 19"/>
<comment type="subcellular location">
    <subcellularLocation>
        <location evidence="2 19">Cell membrane</location>
        <topology evidence="2 19">Multi-pass membrane protein</topology>
    </subcellularLocation>
</comment>
<evidence type="ECO:0000256" key="10">
    <source>
        <dbReference type="ARBA" id="ARBA00022692"/>
    </source>
</evidence>
<dbReference type="PATRIC" id="fig|178901.13.peg.317"/>
<dbReference type="Proteomes" id="UP000075526">
    <property type="component" value="Unassembled WGS sequence"/>
</dbReference>
<evidence type="ECO:0000256" key="18">
    <source>
        <dbReference type="ARBA" id="ARBA00049504"/>
    </source>
</evidence>
<dbReference type="InterPro" id="IPR003805">
    <property type="entry name" value="CobS"/>
</dbReference>
<evidence type="ECO:0000313" key="20">
    <source>
        <dbReference type="EMBL" id="KXV18615.1"/>
    </source>
</evidence>
<proteinExistence type="inferred from homology"/>
<evidence type="ECO:0000256" key="9">
    <source>
        <dbReference type="ARBA" id="ARBA00022679"/>
    </source>
</evidence>
<evidence type="ECO:0000256" key="17">
    <source>
        <dbReference type="ARBA" id="ARBA00048623"/>
    </source>
</evidence>
<keyword evidence="13 19" id="KW-0472">Membrane</keyword>
<evidence type="ECO:0000256" key="6">
    <source>
        <dbReference type="ARBA" id="ARBA00015850"/>
    </source>
</evidence>
<evidence type="ECO:0000256" key="13">
    <source>
        <dbReference type="ARBA" id="ARBA00023136"/>
    </source>
</evidence>